<dbReference type="Pfam" id="PF00293">
    <property type="entry name" value="NUDIX"/>
    <property type="match status" value="1"/>
</dbReference>
<dbReference type="RefSeq" id="WP_153273009.1">
    <property type="nucleotide sequence ID" value="NZ_CP043499.1"/>
</dbReference>
<feature type="domain" description="Nudix hydrolase" evidence="4">
    <location>
        <begin position="2"/>
        <end position="135"/>
    </location>
</feature>
<dbReference type="OrthoDB" id="9801098at2"/>
<dbReference type="Gene3D" id="3.90.79.10">
    <property type="entry name" value="Nucleoside Triphosphate Pyrophosphohydrolase"/>
    <property type="match status" value="1"/>
</dbReference>
<dbReference type="Proteomes" id="UP000326881">
    <property type="component" value="Plasmid unnamed"/>
</dbReference>
<keyword evidence="2 3" id="KW-0378">Hydrolase</keyword>
<dbReference type="AlphaFoldDB" id="A0A5Q0CCG5"/>
<dbReference type="PANTHER" id="PTHR43046:SF2">
    <property type="entry name" value="8-OXO-DGTP DIPHOSPHATASE-RELATED"/>
    <property type="match status" value="1"/>
</dbReference>
<organism evidence="5 6">
    <name type="scientific">Rhizobium grahamii</name>
    <dbReference type="NCBI Taxonomy" id="1120045"/>
    <lineage>
        <taxon>Bacteria</taxon>
        <taxon>Pseudomonadati</taxon>
        <taxon>Pseudomonadota</taxon>
        <taxon>Alphaproteobacteria</taxon>
        <taxon>Hyphomicrobiales</taxon>
        <taxon>Rhizobiaceae</taxon>
        <taxon>Rhizobium/Agrobacterium group</taxon>
        <taxon>Rhizobium</taxon>
    </lineage>
</organism>
<gene>
    <name evidence="5" type="ORF">FZ934_22205</name>
</gene>
<evidence type="ECO:0000256" key="1">
    <source>
        <dbReference type="ARBA" id="ARBA00001946"/>
    </source>
</evidence>
<proteinExistence type="inferred from homology"/>
<dbReference type="GO" id="GO:0016787">
    <property type="term" value="F:hydrolase activity"/>
    <property type="evidence" value="ECO:0007669"/>
    <property type="project" value="UniProtKB-KW"/>
</dbReference>
<evidence type="ECO:0000313" key="6">
    <source>
        <dbReference type="Proteomes" id="UP000326881"/>
    </source>
</evidence>
<dbReference type="EMBL" id="CP043499">
    <property type="protein sequence ID" value="QFY63035.1"/>
    <property type="molecule type" value="Genomic_DNA"/>
</dbReference>
<evidence type="ECO:0000313" key="5">
    <source>
        <dbReference type="EMBL" id="QFY63035.1"/>
    </source>
</evidence>
<dbReference type="PROSITE" id="PS51462">
    <property type="entry name" value="NUDIX"/>
    <property type="match status" value="1"/>
</dbReference>
<sequence>MERRIQIAAALLTRHDNETLLVRKKGTSAFMQPGGKLEPDETAEQALVRELHEELGLEISSSRMRFLGHFQAEAANEPGHLVVADVFEVDIGDQIARPTAEIAEIRWISVNGDPTVQVAPLTRDHILPHYRRTVVNG</sequence>
<geneLocation type="plasmid" evidence="5 6">
    <name>unnamed</name>
</geneLocation>
<keyword evidence="5" id="KW-0614">Plasmid</keyword>
<evidence type="ECO:0000259" key="4">
    <source>
        <dbReference type="PROSITE" id="PS51462"/>
    </source>
</evidence>
<dbReference type="PRINTS" id="PR00502">
    <property type="entry name" value="NUDIXFAMILY"/>
</dbReference>
<evidence type="ECO:0000256" key="2">
    <source>
        <dbReference type="ARBA" id="ARBA00022801"/>
    </source>
</evidence>
<dbReference type="InterPro" id="IPR020084">
    <property type="entry name" value="NUDIX_hydrolase_CS"/>
</dbReference>
<comment type="cofactor">
    <cofactor evidence="1">
        <name>Mg(2+)</name>
        <dbReference type="ChEBI" id="CHEBI:18420"/>
    </cofactor>
</comment>
<dbReference type="KEGG" id="rgr:FZ934_22205"/>
<dbReference type="SUPFAM" id="SSF55811">
    <property type="entry name" value="Nudix"/>
    <property type="match status" value="1"/>
</dbReference>
<dbReference type="PANTHER" id="PTHR43046">
    <property type="entry name" value="GDP-MANNOSE MANNOSYL HYDROLASE"/>
    <property type="match status" value="1"/>
</dbReference>
<dbReference type="InterPro" id="IPR000086">
    <property type="entry name" value="NUDIX_hydrolase_dom"/>
</dbReference>
<evidence type="ECO:0000256" key="3">
    <source>
        <dbReference type="RuleBase" id="RU003476"/>
    </source>
</evidence>
<dbReference type="InterPro" id="IPR020476">
    <property type="entry name" value="Nudix_hydrolase"/>
</dbReference>
<name>A0A5Q0CCG5_9HYPH</name>
<keyword evidence="6" id="KW-1185">Reference proteome</keyword>
<dbReference type="PROSITE" id="PS00893">
    <property type="entry name" value="NUDIX_BOX"/>
    <property type="match status" value="1"/>
</dbReference>
<dbReference type="InterPro" id="IPR015797">
    <property type="entry name" value="NUDIX_hydrolase-like_dom_sf"/>
</dbReference>
<reference evidence="5 6" key="1">
    <citation type="submission" date="2019-08" db="EMBL/GenBank/DDBJ databases">
        <title>Prosopis cineraria nodule microbiome.</title>
        <authorList>
            <person name="Ali R."/>
            <person name="Chaluvadi S.R."/>
            <person name="Wang X."/>
        </authorList>
    </citation>
    <scope>NUCLEOTIDE SEQUENCE [LARGE SCALE GENOMIC DNA]</scope>
    <source>
        <strain evidence="5 6">BG7</strain>
        <plasmid evidence="5 6">unnamed</plasmid>
    </source>
</reference>
<comment type="similarity">
    <text evidence="3">Belongs to the Nudix hydrolase family.</text>
</comment>
<dbReference type="CDD" id="cd04690">
    <property type="entry name" value="NUDIX_Hydrolase"/>
    <property type="match status" value="1"/>
</dbReference>
<protein>
    <submittedName>
        <fullName evidence="5">NUDIX domain-containing protein</fullName>
    </submittedName>
</protein>
<accession>A0A5Q0CCG5</accession>